<comment type="caution">
    <text evidence="2">The sequence shown here is derived from an EMBL/GenBank/DDBJ whole genome shotgun (WGS) entry which is preliminary data.</text>
</comment>
<evidence type="ECO:0000313" key="3">
    <source>
        <dbReference type="Proteomes" id="UP001200034"/>
    </source>
</evidence>
<dbReference type="Proteomes" id="UP001200034">
    <property type="component" value="Unassembled WGS sequence"/>
</dbReference>
<accession>A0AAD4K677</accession>
<gene>
    <name evidence="2" type="ORF">KR093_006832</name>
</gene>
<protein>
    <submittedName>
        <fullName evidence="2">Uncharacterized protein</fullName>
    </submittedName>
</protein>
<keyword evidence="3" id="KW-1185">Reference proteome</keyword>
<feature type="compositionally biased region" description="Basic and acidic residues" evidence="1">
    <location>
        <begin position="270"/>
        <end position="281"/>
    </location>
</feature>
<sequence>SKLILNFLQIQPKVAKSPEKGISDSQIRRILEDNTKTLDSLDRKTHTISNTQKGIESKLKTIARDLSEIEIIENGIKQLEKLTADNFKTTAQGIKNLTSSIKSAEDRTDRAILGLSRTQQEIKQVLIQVDANQNKYELVINDVAKSVQERLGGLDALLKQGVLKELVNLGQSAKKLENSQKHIENKIGYLDELAALSSITANKVQLLEQGLRSLNVSQQLQLSAISETVQQVGSTTWQIDNKLGVLLSTQKNIERGLEECKKCHRHPGKDHHDAQREHEDSYGDLSYAPEYRHKEAAKPSSNSEHSSDYSNSNAEEASYLYQLWYGKDQ</sequence>
<dbReference type="AlphaFoldDB" id="A0AAD4K677"/>
<dbReference type="EMBL" id="JAJJHW010001127">
    <property type="protein sequence ID" value="KAH8377727.1"/>
    <property type="molecule type" value="Genomic_DNA"/>
</dbReference>
<feature type="non-terminal residue" evidence="2">
    <location>
        <position position="329"/>
    </location>
</feature>
<evidence type="ECO:0000256" key="1">
    <source>
        <dbReference type="SAM" id="MobiDB-lite"/>
    </source>
</evidence>
<reference evidence="2" key="1">
    <citation type="journal article" date="2021" name="Mol. Ecol. Resour.">
        <title>Phylogenomic analyses of the genus Drosophila reveals genomic signals of climate adaptation.</title>
        <authorList>
            <person name="Li F."/>
            <person name="Rane R.V."/>
            <person name="Luria V."/>
            <person name="Xiong Z."/>
            <person name="Chen J."/>
            <person name="Li Z."/>
            <person name="Catullo R.A."/>
            <person name="Griffin P.C."/>
            <person name="Schiffer M."/>
            <person name="Pearce S."/>
            <person name="Lee S.F."/>
            <person name="McElroy K."/>
            <person name="Stocker A."/>
            <person name="Shirriffs J."/>
            <person name="Cockerell F."/>
            <person name="Coppin C."/>
            <person name="Sgro C.M."/>
            <person name="Karger A."/>
            <person name="Cain J.W."/>
            <person name="Weber J.A."/>
            <person name="Santpere G."/>
            <person name="Kirschner M.W."/>
            <person name="Hoffmann A.A."/>
            <person name="Oakeshott J.G."/>
            <person name="Zhang G."/>
        </authorList>
    </citation>
    <scope>NUCLEOTIDE SEQUENCE</scope>
    <source>
        <strain evidence="2">BGI-SZ-2011g</strain>
    </source>
</reference>
<feature type="compositionally biased region" description="Low complexity" evidence="1">
    <location>
        <begin position="300"/>
        <end position="312"/>
    </location>
</feature>
<organism evidence="2 3">
    <name type="scientific">Drosophila rubida</name>
    <dbReference type="NCBI Taxonomy" id="30044"/>
    <lineage>
        <taxon>Eukaryota</taxon>
        <taxon>Metazoa</taxon>
        <taxon>Ecdysozoa</taxon>
        <taxon>Arthropoda</taxon>
        <taxon>Hexapoda</taxon>
        <taxon>Insecta</taxon>
        <taxon>Pterygota</taxon>
        <taxon>Neoptera</taxon>
        <taxon>Endopterygota</taxon>
        <taxon>Diptera</taxon>
        <taxon>Brachycera</taxon>
        <taxon>Muscomorpha</taxon>
        <taxon>Ephydroidea</taxon>
        <taxon>Drosophilidae</taxon>
        <taxon>Drosophila</taxon>
    </lineage>
</organism>
<name>A0AAD4K677_9MUSC</name>
<feature type="non-terminal residue" evidence="2">
    <location>
        <position position="1"/>
    </location>
</feature>
<feature type="region of interest" description="Disordered" evidence="1">
    <location>
        <begin position="263"/>
        <end position="312"/>
    </location>
</feature>
<proteinExistence type="predicted"/>
<evidence type="ECO:0000313" key="2">
    <source>
        <dbReference type="EMBL" id="KAH8377727.1"/>
    </source>
</evidence>